<proteinExistence type="predicted"/>
<name>A0A9P1GHE1_9DINO</name>
<dbReference type="EMBL" id="CAMXCT010004768">
    <property type="protein sequence ID" value="CAI4010289.1"/>
    <property type="molecule type" value="Genomic_DNA"/>
</dbReference>
<gene>
    <name evidence="1" type="ORF">C1SCF055_LOCUS35567</name>
</gene>
<dbReference type="EMBL" id="CAMXCT020004768">
    <property type="protein sequence ID" value="CAL1163664.1"/>
    <property type="molecule type" value="Genomic_DNA"/>
</dbReference>
<dbReference type="AlphaFoldDB" id="A0A9P1GHE1"/>
<protein>
    <submittedName>
        <fullName evidence="2">NADPH-dependent FMN reductase-like domain-containing protein</fullName>
    </submittedName>
</protein>
<accession>A0A9P1GHE1</accession>
<evidence type="ECO:0000313" key="3">
    <source>
        <dbReference type="Proteomes" id="UP001152797"/>
    </source>
</evidence>
<reference evidence="2 3" key="2">
    <citation type="submission" date="2024-05" db="EMBL/GenBank/DDBJ databases">
        <authorList>
            <person name="Chen Y."/>
            <person name="Shah S."/>
            <person name="Dougan E. K."/>
            <person name="Thang M."/>
            <person name="Chan C."/>
        </authorList>
    </citation>
    <scope>NUCLEOTIDE SEQUENCE [LARGE SCALE GENOMIC DNA]</scope>
</reference>
<organism evidence="1">
    <name type="scientific">Cladocopium goreaui</name>
    <dbReference type="NCBI Taxonomy" id="2562237"/>
    <lineage>
        <taxon>Eukaryota</taxon>
        <taxon>Sar</taxon>
        <taxon>Alveolata</taxon>
        <taxon>Dinophyceae</taxon>
        <taxon>Suessiales</taxon>
        <taxon>Symbiodiniaceae</taxon>
        <taxon>Cladocopium</taxon>
    </lineage>
</organism>
<comment type="caution">
    <text evidence="1">The sequence shown here is derived from an EMBL/GenBank/DDBJ whole genome shotgun (WGS) entry which is preliminary data.</text>
</comment>
<keyword evidence="3" id="KW-1185">Reference proteome</keyword>
<sequence length="145" mass="15889">MSMLILPQHDCRHKDGTTVPIVEFTKGHQPDDHHQVGQFPAHFQPISSPRPRSANCEKLRMSAPRLGLGSASEVEASYTLEGGYGTEALPDGTGAWLAHRAQADVPGSGPGNDWVSEALRRSGIRRTSWAQIWRKQQLSKSRVPG</sequence>
<evidence type="ECO:0000313" key="1">
    <source>
        <dbReference type="EMBL" id="CAI4010289.1"/>
    </source>
</evidence>
<dbReference type="EMBL" id="CAMXCT030004768">
    <property type="protein sequence ID" value="CAL4797601.1"/>
    <property type="molecule type" value="Genomic_DNA"/>
</dbReference>
<reference evidence="1" key="1">
    <citation type="submission" date="2022-10" db="EMBL/GenBank/DDBJ databases">
        <authorList>
            <person name="Chen Y."/>
            <person name="Dougan E. K."/>
            <person name="Chan C."/>
            <person name="Rhodes N."/>
            <person name="Thang M."/>
        </authorList>
    </citation>
    <scope>NUCLEOTIDE SEQUENCE</scope>
</reference>
<evidence type="ECO:0000313" key="2">
    <source>
        <dbReference type="EMBL" id="CAL4797601.1"/>
    </source>
</evidence>
<dbReference type="Proteomes" id="UP001152797">
    <property type="component" value="Unassembled WGS sequence"/>
</dbReference>